<reference evidence="1" key="1">
    <citation type="submission" date="2022-11" db="EMBL/GenBank/DDBJ databases">
        <authorList>
            <person name="Petersen C."/>
        </authorList>
    </citation>
    <scope>NUCLEOTIDE SEQUENCE</scope>
    <source>
        <strain evidence="1">IBT 26290</strain>
    </source>
</reference>
<dbReference type="EMBL" id="JAPQKN010000004">
    <property type="protein sequence ID" value="KAJ5160976.1"/>
    <property type="molecule type" value="Genomic_DNA"/>
</dbReference>
<keyword evidence="2" id="KW-1185">Reference proteome</keyword>
<protein>
    <submittedName>
        <fullName evidence="1">Uncharacterized protein</fullName>
    </submittedName>
</protein>
<sequence length="112" mass="12697">MDEIERIVRQIGQQQGENIYYRSCYSLFKRLQDLVARSSDDLHRIHQSGLAGSPTYGFDPVYQTIQELRVSLYDIIDQACDAQSACEELCPVDPSFAAVDAFKSLGRLHGHM</sequence>
<dbReference type="AlphaFoldDB" id="A0A9W9I038"/>
<proteinExistence type="predicted"/>
<organism evidence="1 2">
    <name type="scientific">Penicillium canariense</name>
    <dbReference type="NCBI Taxonomy" id="189055"/>
    <lineage>
        <taxon>Eukaryota</taxon>
        <taxon>Fungi</taxon>
        <taxon>Dikarya</taxon>
        <taxon>Ascomycota</taxon>
        <taxon>Pezizomycotina</taxon>
        <taxon>Eurotiomycetes</taxon>
        <taxon>Eurotiomycetidae</taxon>
        <taxon>Eurotiales</taxon>
        <taxon>Aspergillaceae</taxon>
        <taxon>Penicillium</taxon>
    </lineage>
</organism>
<dbReference type="RefSeq" id="XP_056542533.1">
    <property type="nucleotide sequence ID" value="XM_056690104.1"/>
</dbReference>
<dbReference type="Proteomes" id="UP001149163">
    <property type="component" value="Unassembled WGS sequence"/>
</dbReference>
<comment type="caution">
    <text evidence="1">The sequence shown here is derived from an EMBL/GenBank/DDBJ whole genome shotgun (WGS) entry which is preliminary data.</text>
</comment>
<dbReference type="OrthoDB" id="4359917at2759"/>
<accession>A0A9W9I038</accession>
<dbReference type="GeneID" id="81429280"/>
<gene>
    <name evidence="1" type="ORF">N7482_007980</name>
</gene>
<reference evidence="1" key="2">
    <citation type="journal article" date="2023" name="IMA Fungus">
        <title>Comparative genomic study of the Penicillium genus elucidates a diverse pangenome and 15 lateral gene transfer events.</title>
        <authorList>
            <person name="Petersen C."/>
            <person name="Sorensen T."/>
            <person name="Nielsen M.R."/>
            <person name="Sondergaard T.E."/>
            <person name="Sorensen J.L."/>
            <person name="Fitzpatrick D.A."/>
            <person name="Frisvad J.C."/>
            <person name="Nielsen K.L."/>
        </authorList>
    </citation>
    <scope>NUCLEOTIDE SEQUENCE</scope>
    <source>
        <strain evidence="1">IBT 26290</strain>
    </source>
</reference>
<evidence type="ECO:0000313" key="2">
    <source>
        <dbReference type="Proteomes" id="UP001149163"/>
    </source>
</evidence>
<evidence type="ECO:0000313" key="1">
    <source>
        <dbReference type="EMBL" id="KAJ5160976.1"/>
    </source>
</evidence>
<name>A0A9W9I038_9EURO</name>